<keyword evidence="3" id="KW-1185">Reference proteome</keyword>
<sequence>MTNKDAVIRHAAANTPYSIYSHPIDSYGPSSGSVKPHCLRGLRLAHTPPPGLLCIGNRIAPRDINTQGHSTAPDNPMRSVHAPRKLPWGKGSDNTYAGTKSTRDEGGVLKRDSGFARPEPLEPISANLVWTLPLQSVTRRNPHNPFLLNKMLSDGHFTPDSASSTAEFSQPQKERTKTTIQSHKMAAKVEALGYLAPGPCVRCTYTNKSHLCFQDPTRPNTACSRCKKLKEGCSFTKRKAIPRSPRLPASSHNITMFTKGEKHDVSSSPQEPSSQEAWPNIRFTPINKNWLGINRDIQRKENRRAKREIQKRIVERTSIGLQPGLGPQYQFIWGLFWTVVRQRMSNIKA</sequence>
<name>A0A3N2Q6W0_SODAK</name>
<protein>
    <recommendedName>
        <fullName evidence="4">Zn(2)-C6 fungal-type domain-containing protein</fullName>
    </recommendedName>
</protein>
<dbReference type="AlphaFoldDB" id="A0A3N2Q6W0"/>
<dbReference type="Proteomes" id="UP000272025">
    <property type="component" value="Unassembled WGS sequence"/>
</dbReference>
<dbReference type="EMBL" id="ML119051">
    <property type="protein sequence ID" value="ROT42529.1"/>
    <property type="molecule type" value="Genomic_DNA"/>
</dbReference>
<evidence type="ECO:0000313" key="3">
    <source>
        <dbReference type="Proteomes" id="UP000272025"/>
    </source>
</evidence>
<dbReference type="RefSeq" id="XP_028470335.1">
    <property type="nucleotide sequence ID" value="XM_028613752.1"/>
</dbReference>
<evidence type="ECO:0008006" key="4">
    <source>
        <dbReference type="Google" id="ProtNLM"/>
    </source>
</evidence>
<accession>A0A3N2Q6W0</accession>
<evidence type="ECO:0000256" key="1">
    <source>
        <dbReference type="SAM" id="MobiDB-lite"/>
    </source>
</evidence>
<proteinExistence type="predicted"/>
<reference evidence="2 3" key="1">
    <citation type="journal article" date="2018" name="Mol. Ecol.">
        <title>The obligate alkalophilic soda-lake fungus Sodiomyces alkalinus has shifted to a protein diet.</title>
        <authorList>
            <person name="Grum-Grzhimaylo A.A."/>
            <person name="Falkoski D.L."/>
            <person name="van den Heuvel J."/>
            <person name="Valero-Jimenez C.A."/>
            <person name="Min B."/>
            <person name="Choi I.G."/>
            <person name="Lipzen A."/>
            <person name="Daum C.G."/>
            <person name="Aanen D.K."/>
            <person name="Tsang A."/>
            <person name="Henrissat B."/>
            <person name="Bilanenko E.N."/>
            <person name="de Vries R.P."/>
            <person name="van Kan J.A.L."/>
            <person name="Grigoriev I.V."/>
            <person name="Debets A.J.M."/>
        </authorList>
    </citation>
    <scope>NUCLEOTIDE SEQUENCE [LARGE SCALE GENOMIC DNA]</scope>
    <source>
        <strain evidence="2 3">F11</strain>
    </source>
</reference>
<dbReference type="GeneID" id="39582230"/>
<evidence type="ECO:0000313" key="2">
    <source>
        <dbReference type="EMBL" id="ROT42529.1"/>
    </source>
</evidence>
<feature type="compositionally biased region" description="Basic and acidic residues" evidence="1">
    <location>
        <begin position="101"/>
        <end position="114"/>
    </location>
</feature>
<feature type="region of interest" description="Disordered" evidence="1">
    <location>
        <begin position="66"/>
        <end position="114"/>
    </location>
</feature>
<gene>
    <name evidence="2" type="ORF">SODALDRAFT_354686</name>
</gene>
<organism evidence="2 3">
    <name type="scientific">Sodiomyces alkalinus (strain CBS 110278 / VKM F-3762 / F11)</name>
    <name type="common">Alkaliphilic filamentous fungus</name>
    <dbReference type="NCBI Taxonomy" id="1314773"/>
    <lineage>
        <taxon>Eukaryota</taxon>
        <taxon>Fungi</taxon>
        <taxon>Dikarya</taxon>
        <taxon>Ascomycota</taxon>
        <taxon>Pezizomycotina</taxon>
        <taxon>Sordariomycetes</taxon>
        <taxon>Hypocreomycetidae</taxon>
        <taxon>Glomerellales</taxon>
        <taxon>Plectosphaerellaceae</taxon>
        <taxon>Sodiomyces</taxon>
    </lineage>
</organism>